<accession>A0A848AS62</accession>
<gene>
    <name evidence="1" type="ORF">HF882_00055</name>
</gene>
<proteinExistence type="predicted"/>
<protein>
    <submittedName>
        <fullName evidence="1">Uncharacterized protein</fullName>
    </submittedName>
</protein>
<dbReference type="RefSeq" id="WP_168961091.1">
    <property type="nucleotide sequence ID" value="NZ_JABAEW010000001.1"/>
</dbReference>
<dbReference type="Proteomes" id="UP000576225">
    <property type="component" value="Unassembled WGS sequence"/>
</dbReference>
<comment type="caution">
    <text evidence="1">The sequence shown here is derived from an EMBL/GenBank/DDBJ whole genome shotgun (WGS) entry which is preliminary data.</text>
</comment>
<dbReference type="EMBL" id="JABAEW010000001">
    <property type="protein sequence ID" value="NMD84967.1"/>
    <property type="molecule type" value="Genomic_DNA"/>
</dbReference>
<evidence type="ECO:0000313" key="1">
    <source>
        <dbReference type="EMBL" id="NMD84967.1"/>
    </source>
</evidence>
<reference evidence="1 2" key="1">
    <citation type="submission" date="2020-04" db="EMBL/GenBank/DDBJ databases">
        <authorList>
            <person name="Hitch T.C.A."/>
            <person name="Wylensek D."/>
            <person name="Clavel T."/>
        </authorList>
    </citation>
    <scope>NUCLEOTIDE SEQUENCE [LARGE SCALE GENOMIC DNA]</scope>
    <source>
        <strain evidence="1 2">COR2-253-APC-1A</strain>
    </source>
</reference>
<sequence length="151" mass="18309">MTRVIHYRELMFDPTVPGCFRPLTRQEIQKQRLPKPEPVDVFRNDPREKLWLMNGLPDPDGCLAYALDSIRHFFYGDRDKLSNILLRHDSRHDCGIDLYYEMSNYLLEREAWCRLLETEQLHVCFDEFVRPFRDYIAKLFQQIEIRREQTV</sequence>
<name>A0A848AS62_9BACT</name>
<evidence type="ECO:0000313" key="2">
    <source>
        <dbReference type="Proteomes" id="UP000576225"/>
    </source>
</evidence>
<dbReference type="AlphaFoldDB" id="A0A848AS62"/>
<organism evidence="1 2">
    <name type="scientific">Victivallis vadensis</name>
    <dbReference type="NCBI Taxonomy" id="172901"/>
    <lineage>
        <taxon>Bacteria</taxon>
        <taxon>Pseudomonadati</taxon>
        <taxon>Lentisphaerota</taxon>
        <taxon>Lentisphaeria</taxon>
        <taxon>Victivallales</taxon>
        <taxon>Victivallaceae</taxon>
        <taxon>Victivallis</taxon>
    </lineage>
</organism>